<dbReference type="Proteomes" id="UP001632038">
    <property type="component" value="Unassembled WGS sequence"/>
</dbReference>
<feature type="compositionally biased region" description="Basic and acidic residues" evidence="1">
    <location>
        <begin position="118"/>
        <end position="129"/>
    </location>
</feature>
<feature type="region of interest" description="Disordered" evidence="1">
    <location>
        <begin position="372"/>
        <end position="392"/>
    </location>
</feature>
<feature type="region of interest" description="Disordered" evidence="1">
    <location>
        <begin position="35"/>
        <end position="106"/>
    </location>
</feature>
<evidence type="ECO:0000313" key="3">
    <source>
        <dbReference type="Proteomes" id="UP001632038"/>
    </source>
</evidence>
<dbReference type="AlphaFoldDB" id="A0ABD3BZG5"/>
<feature type="compositionally biased region" description="Polar residues" evidence="1">
    <location>
        <begin position="92"/>
        <end position="106"/>
    </location>
</feature>
<dbReference type="EMBL" id="JAVIJP010000060">
    <property type="protein sequence ID" value="KAL3622608.1"/>
    <property type="molecule type" value="Genomic_DNA"/>
</dbReference>
<dbReference type="InterPro" id="IPR039928">
    <property type="entry name" value="LNK"/>
</dbReference>
<gene>
    <name evidence="2" type="ORF">CASFOL_034019</name>
</gene>
<feature type="compositionally biased region" description="Basic and acidic residues" evidence="1">
    <location>
        <begin position="41"/>
        <end position="75"/>
    </location>
</feature>
<feature type="region of interest" description="Disordered" evidence="1">
    <location>
        <begin position="283"/>
        <end position="306"/>
    </location>
</feature>
<evidence type="ECO:0008006" key="4">
    <source>
        <dbReference type="Google" id="ProtNLM"/>
    </source>
</evidence>
<dbReference type="PANTHER" id="PTHR33334:SF5">
    <property type="entry name" value="PROTEIN LNK2"/>
    <property type="match status" value="1"/>
</dbReference>
<proteinExistence type="predicted"/>
<feature type="region of interest" description="Disordered" evidence="1">
    <location>
        <begin position="118"/>
        <end position="140"/>
    </location>
</feature>
<name>A0ABD3BZG5_9LAMI</name>
<evidence type="ECO:0000256" key="1">
    <source>
        <dbReference type="SAM" id="MobiDB-lite"/>
    </source>
</evidence>
<keyword evidence="3" id="KW-1185">Reference proteome</keyword>
<dbReference type="PANTHER" id="PTHR33334">
    <property type="entry name" value="PROTEIN LNK1"/>
    <property type="match status" value="1"/>
</dbReference>
<feature type="region of interest" description="Disordered" evidence="1">
    <location>
        <begin position="609"/>
        <end position="630"/>
    </location>
</feature>
<sequence length="630" mass="69700">MFNWDDEELTNIIWGEAGENDDHIVPYDKIELKPPVLYGDPTKKEASHHSLEQKKRTVKTEHATKLESNPKHDTGEPPVGLGGDLWPDGHEPSSSNAAKADQDSTSDITKIFKNVSSKDETAQFDKDSGTFENPPKGGEQGDFVDYEWANIGSFDDLDRMFSNNDPIFGDMSVGNADELWPLSKDVTADSSDLPVGALRPSIEQSEMNARHMLDPSQSFISGYGKPNEIASPASQDVQASIDSIKNCGGNSKLLLKEKTIVMGEKIQSCGNAATVNEFPDQVNRPKRLSKGQKSTRNSEIRWTPSGRPFQQVNIPYAPSMVNQSPPLVLTQPIPFHRPRSFQPNGFSIAPLVSSPVYGGDNMMNQYSSGYEVPNADSSKNSEDASVGPSAMTPKEKIEKLRKRQQMRAMLAIQKQQMQFGNQGSVSEHSGMDGGKVEPNSPMEHYDPYSISAAFDNNSVEESVLYRLQDTIANMDMQIRLCIRDSLFRLALSAMRRQYPNEASSASTSGRDEVRSNRDIVSHERFTRMPHVETDTNPIDRTVAHLLFHRPLEFSGKPAETPESPLSANHQYTKKANPMKSLYIESKSPAVFSEGGENKNGLCFVITETATNDEDTDMGRAGRQAKAETSK</sequence>
<evidence type="ECO:0000313" key="2">
    <source>
        <dbReference type="EMBL" id="KAL3622608.1"/>
    </source>
</evidence>
<organism evidence="2 3">
    <name type="scientific">Castilleja foliolosa</name>
    <dbReference type="NCBI Taxonomy" id="1961234"/>
    <lineage>
        <taxon>Eukaryota</taxon>
        <taxon>Viridiplantae</taxon>
        <taxon>Streptophyta</taxon>
        <taxon>Embryophyta</taxon>
        <taxon>Tracheophyta</taxon>
        <taxon>Spermatophyta</taxon>
        <taxon>Magnoliopsida</taxon>
        <taxon>eudicotyledons</taxon>
        <taxon>Gunneridae</taxon>
        <taxon>Pentapetalae</taxon>
        <taxon>asterids</taxon>
        <taxon>lamiids</taxon>
        <taxon>Lamiales</taxon>
        <taxon>Orobanchaceae</taxon>
        <taxon>Pedicularideae</taxon>
        <taxon>Castillejinae</taxon>
        <taxon>Castilleja</taxon>
    </lineage>
</organism>
<reference evidence="3" key="1">
    <citation type="journal article" date="2024" name="IScience">
        <title>Strigolactones Initiate the Formation of Haustorium-like Structures in Castilleja.</title>
        <authorList>
            <person name="Buerger M."/>
            <person name="Peterson D."/>
            <person name="Chory J."/>
        </authorList>
    </citation>
    <scope>NUCLEOTIDE SEQUENCE [LARGE SCALE GENOMIC DNA]</scope>
</reference>
<feature type="compositionally biased region" description="Basic and acidic residues" evidence="1">
    <location>
        <begin position="616"/>
        <end position="630"/>
    </location>
</feature>
<protein>
    <recommendedName>
        <fullName evidence="4">Protein LNK2</fullName>
    </recommendedName>
</protein>
<comment type="caution">
    <text evidence="2">The sequence shown here is derived from an EMBL/GenBank/DDBJ whole genome shotgun (WGS) entry which is preliminary data.</text>
</comment>
<accession>A0ABD3BZG5</accession>